<dbReference type="SUPFAM" id="SSF55729">
    <property type="entry name" value="Acyl-CoA N-acyltransferases (Nat)"/>
    <property type="match status" value="1"/>
</dbReference>
<dbReference type="EC" id="3.1.2.-" evidence="4"/>
<feature type="domain" description="N-acetyltransferase" evidence="3">
    <location>
        <begin position="144"/>
        <end position="288"/>
    </location>
</feature>
<sequence>MTLTRNDFRFFHTLRVRWSEVDMQKIVFNAHYLTYLDTAMADYWRALAVPYEAAMVMLEGDLYVKKATVEYHASAHYDDLLHVGLRCERIGTSSIHFSGAIFQGEKLLITAELVYVFAHPATQTSRSVPEPLRRLMTDYEAGKPSVRAHTGAWESLAEQIVPLRHRVFAAEQGIDEALMCDEADATAIHAVAENGLGQVVASGRLMQHEPRMGRIGRMATEKALRGQGLARQVLHALMAVSKDRGDTGIVLHAQVSAVGFYLREGFVRQGAEYMEAGIAHQTMELRWA</sequence>
<keyword evidence="2 4" id="KW-0378">Hydrolase</keyword>
<dbReference type="PANTHER" id="PTHR31793:SF27">
    <property type="entry name" value="NOVEL THIOESTERASE SUPERFAMILY DOMAIN AND SAPOSIN A-TYPE DOMAIN CONTAINING PROTEIN (0610012H03RIK)"/>
    <property type="match status" value="1"/>
</dbReference>
<dbReference type="EMBL" id="CP132507">
    <property type="protein sequence ID" value="WNO03650.1"/>
    <property type="molecule type" value="Genomic_DNA"/>
</dbReference>
<dbReference type="InterPro" id="IPR006684">
    <property type="entry name" value="YbgC/YbaW"/>
</dbReference>
<dbReference type="InterPro" id="IPR029069">
    <property type="entry name" value="HotDog_dom_sf"/>
</dbReference>
<dbReference type="CDD" id="cd04301">
    <property type="entry name" value="NAT_SF"/>
    <property type="match status" value="1"/>
</dbReference>
<reference evidence="4 5" key="1">
    <citation type="submission" date="2023-08" db="EMBL/GenBank/DDBJ databases">
        <title>Rhodoferax potami sp. nov. and Rhodoferax mekongensis sp. nov., isolated from the Mekong River in Thailand.</title>
        <authorList>
            <person name="Kitikhun S."/>
            <person name="Charoenyingcharoen P."/>
            <person name="Siriarchawattana P."/>
            <person name="Likhitrattanapisal S."/>
            <person name="Nilsakha T."/>
            <person name="Chanpet A."/>
            <person name="Rattanawaree P."/>
            <person name="Ingsriswang S."/>
        </authorList>
    </citation>
    <scope>NUCLEOTIDE SEQUENCE [LARGE SCALE GENOMIC DNA]</scope>
    <source>
        <strain evidence="4 5">TBRC 17307</strain>
    </source>
</reference>
<dbReference type="Proteomes" id="UP001302257">
    <property type="component" value="Chromosome"/>
</dbReference>
<dbReference type="SUPFAM" id="SSF54637">
    <property type="entry name" value="Thioesterase/thiol ester dehydrase-isomerase"/>
    <property type="match status" value="1"/>
</dbReference>
<dbReference type="InterPro" id="IPR016181">
    <property type="entry name" value="Acyl_CoA_acyltransferase"/>
</dbReference>
<dbReference type="GO" id="GO:0016787">
    <property type="term" value="F:hydrolase activity"/>
    <property type="evidence" value="ECO:0007669"/>
    <property type="project" value="UniProtKB-KW"/>
</dbReference>
<gene>
    <name evidence="4" type="ORF">RAN89_12060</name>
</gene>
<accession>A0ABZ0AWJ8</accession>
<evidence type="ECO:0000313" key="5">
    <source>
        <dbReference type="Proteomes" id="UP001302257"/>
    </source>
</evidence>
<dbReference type="Gene3D" id="3.10.129.10">
    <property type="entry name" value="Hotdog Thioesterase"/>
    <property type="match status" value="1"/>
</dbReference>
<dbReference type="InterPro" id="IPR050563">
    <property type="entry name" value="4-hydroxybenzoyl-CoA_TE"/>
</dbReference>
<dbReference type="CDD" id="cd00586">
    <property type="entry name" value="4HBT"/>
    <property type="match status" value="1"/>
</dbReference>
<keyword evidence="5" id="KW-1185">Reference proteome</keyword>
<dbReference type="Pfam" id="PF13673">
    <property type="entry name" value="Acetyltransf_10"/>
    <property type="match status" value="1"/>
</dbReference>
<dbReference type="NCBIfam" id="TIGR00051">
    <property type="entry name" value="YbgC/FadM family acyl-CoA thioesterase"/>
    <property type="match status" value="1"/>
</dbReference>
<organism evidence="4 5">
    <name type="scientific">Rhodoferax mekongensis</name>
    <dbReference type="NCBI Taxonomy" id="3068341"/>
    <lineage>
        <taxon>Bacteria</taxon>
        <taxon>Pseudomonadati</taxon>
        <taxon>Pseudomonadota</taxon>
        <taxon>Betaproteobacteria</taxon>
        <taxon>Burkholderiales</taxon>
        <taxon>Comamonadaceae</taxon>
        <taxon>Rhodoferax</taxon>
    </lineage>
</organism>
<evidence type="ECO:0000256" key="2">
    <source>
        <dbReference type="ARBA" id="ARBA00022801"/>
    </source>
</evidence>
<dbReference type="InterPro" id="IPR006683">
    <property type="entry name" value="Thioestr_dom"/>
</dbReference>
<dbReference type="PANTHER" id="PTHR31793">
    <property type="entry name" value="4-HYDROXYBENZOYL-COA THIOESTERASE FAMILY MEMBER"/>
    <property type="match status" value="1"/>
</dbReference>
<evidence type="ECO:0000256" key="1">
    <source>
        <dbReference type="ARBA" id="ARBA00005953"/>
    </source>
</evidence>
<dbReference type="InterPro" id="IPR000182">
    <property type="entry name" value="GNAT_dom"/>
</dbReference>
<name>A0ABZ0AWJ8_9BURK</name>
<dbReference type="Pfam" id="PF03061">
    <property type="entry name" value="4HBT"/>
    <property type="match status" value="1"/>
</dbReference>
<dbReference type="PROSITE" id="PS51186">
    <property type="entry name" value="GNAT"/>
    <property type="match status" value="1"/>
</dbReference>
<comment type="similarity">
    <text evidence="1">Belongs to the 4-hydroxybenzoyl-CoA thioesterase family.</text>
</comment>
<dbReference type="Gene3D" id="3.40.630.30">
    <property type="match status" value="1"/>
</dbReference>
<protein>
    <submittedName>
        <fullName evidence="4">YbgC/FadM family acyl-CoA thioesterase</fullName>
        <ecNumber evidence="4">3.1.2.-</ecNumber>
    </submittedName>
</protein>
<evidence type="ECO:0000259" key="3">
    <source>
        <dbReference type="PROSITE" id="PS51186"/>
    </source>
</evidence>
<dbReference type="RefSeq" id="WP_313866537.1">
    <property type="nucleotide sequence ID" value="NZ_CP132507.1"/>
</dbReference>
<evidence type="ECO:0000313" key="4">
    <source>
        <dbReference type="EMBL" id="WNO03650.1"/>
    </source>
</evidence>
<proteinExistence type="inferred from homology"/>